<gene>
    <name evidence="1" type="ORF">BGW36DRAFT_358940</name>
</gene>
<accession>A0AAD4KNU2</accession>
<protein>
    <submittedName>
        <fullName evidence="1">Uncharacterized protein</fullName>
    </submittedName>
</protein>
<dbReference type="AlphaFoldDB" id="A0AAD4KNU2"/>
<dbReference type="GeneID" id="70244309"/>
<dbReference type="EMBL" id="JAJTJA010000006">
    <property type="protein sequence ID" value="KAH8697132.1"/>
    <property type="molecule type" value="Genomic_DNA"/>
</dbReference>
<name>A0AAD4KNU2_9EURO</name>
<reference evidence="1" key="1">
    <citation type="submission" date="2021-12" db="EMBL/GenBank/DDBJ databases">
        <title>Convergent genome expansion in fungi linked to evolution of root-endophyte symbiosis.</title>
        <authorList>
            <consortium name="DOE Joint Genome Institute"/>
            <person name="Ke Y.-H."/>
            <person name="Bonito G."/>
            <person name="Liao H.-L."/>
            <person name="Looney B."/>
            <person name="Rojas-Flechas A."/>
            <person name="Nash J."/>
            <person name="Hameed K."/>
            <person name="Schadt C."/>
            <person name="Martin F."/>
            <person name="Crous P.W."/>
            <person name="Miettinen O."/>
            <person name="Magnuson J.K."/>
            <person name="Labbe J."/>
            <person name="Jacobson D."/>
            <person name="Doktycz M.J."/>
            <person name="Veneault-Fourrey C."/>
            <person name="Kuo A."/>
            <person name="Mondo S."/>
            <person name="Calhoun S."/>
            <person name="Riley R."/>
            <person name="Ohm R."/>
            <person name="LaButti K."/>
            <person name="Andreopoulos B."/>
            <person name="Pangilinan J."/>
            <person name="Nolan M."/>
            <person name="Tritt A."/>
            <person name="Clum A."/>
            <person name="Lipzen A."/>
            <person name="Daum C."/>
            <person name="Barry K."/>
            <person name="Grigoriev I.V."/>
            <person name="Vilgalys R."/>
        </authorList>
    </citation>
    <scope>NUCLEOTIDE SEQUENCE</scope>
    <source>
        <strain evidence="1">PMI_201</strain>
    </source>
</reference>
<organism evidence="1 2">
    <name type="scientific">Talaromyces proteolyticus</name>
    <dbReference type="NCBI Taxonomy" id="1131652"/>
    <lineage>
        <taxon>Eukaryota</taxon>
        <taxon>Fungi</taxon>
        <taxon>Dikarya</taxon>
        <taxon>Ascomycota</taxon>
        <taxon>Pezizomycotina</taxon>
        <taxon>Eurotiomycetes</taxon>
        <taxon>Eurotiomycetidae</taxon>
        <taxon>Eurotiales</taxon>
        <taxon>Trichocomaceae</taxon>
        <taxon>Talaromyces</taxon>
        <taxon>Talaromyces sect. Bacilispori</taxon>
    </lineage>
</organism>
<keyword evidence="2" id="KW-1185">Reference proteome</keyword>
<dbReference type="Proteomes" id="UP001201262">
    <property type="component" value="Unassembled WGS sequence"/>
</dbReference>
<dbReference type="RefSeq" id="XP_046071833.1">
    <property type="nucleotide sequence ID" value="XM_046214022.1"/>
</dbReference>
<evidence type="ECO:0000313" key="2">
    <source>
        <dbReference type="Proteomes" id="UP001201262"/>
    </source>
</evidence>
<evidence type="ECO:0000313" key="1">
    <source>
        <dbReference type="EMBL" id="KAH8697132.1"/>
    </source>
</evidence>
<comment type="caution">
    <text evidence="1">The sequence shown here is derived from an EMBL/GenBank/DDBJ whole genome shotgun (WGS) entry which is preliminary data.</text>
</comment>
<sequence length="292" mass="32462">MGFAAVSLDCDVKKSDSRKEENQERAFVAASRRKDRTLDARLESANRASMLHKKRTGKALLITKDIVENEAMYEEIDERYQEKRMKLLKDQTNQLEAQFHRHLVATLAISHPNGTHQMSRISPTGGIQKVRGMSPAQSYFAQQAVAPMSPLKPDPASATFGAFALPSPPAESYVQTHQPYASYMPAQVPMYMSTPQLNPSWNTTSADAVQSFLATQQPINSQEISQPPPFRSRFASVPDVLLYQQQQNMALAMPDVSRAQSEPHQSVLETNEGQMASAFTNFALTPDLSPHP</sequence>
<proteinExistence type="predicted"/>